<feature type="compositionally biased region" description="Polar residues" evidence="1">
    <location>
        <begin position="467"/>
        <end position="477"/>
    </location>
</feature>
<evidence type="ECO:0000256" key="1">
    <source>
        <dbReference type="SAM" id="MobiDB-lite"/>
    </source>
</evidence>
<feature type="compositionally biased region" description="Polar residues" evidence="1">
    <location>
        <begin position="255"/>
        <end position="280"/>
    </location>
</feature>
<name>A0AAV2T901_CALDB</name>
<comment type="caution">
    <text evidence="2">The sequence shown here is derived from an EMBL/GenBank/DDBJ whole genome shotgun (WGS) entry which is preliminary data.</text>
</comment>
<feature type="compositionally biased region" description="Polar residues" evidence="1">
    <location>
        <begin position="432"/>
        <end position="443"/>
    </location>
</feature>
<dbReference type="EMBL" id="CAXLJL010000145">
    <property type="protein sequence ID" value="CAL5132870.1"/>
    <property type="molecule type" value="Genomic_DNA"/>
</dbReference>
<feature type="compositionally biased region" description="Polar residues" evidence="1">
    <location>
        <begin position="408"/>
        <end position="418"/>
    </location>
</feature>
<feature type="region of interest" description="Disordered" evidence="1">
    <location>
        <begin position="401"/>
        <end position="507"/>
    </location>
</feature>
<feature type="region of interest" description="Disordered" evidence="1">
    <location>
        <begin position="247"/>
        <end position="285"/>
    </location>
</feature>
<feature type="region of interest" description="Disordered" evidence="1">
    <location>
        <begin position="613"/>
        <end position="809"/>
    </location>
</feature>
<reference evidence="2" key="1">
    <citation type="submission" date="2024-06" db="EMBL/GenBank/DDBJ databases">
        <authorList>
            <person name="Liu X."/>
            <person name="Lenzi L."/>
            <person name="Haldenby T S."/>
            <person name="Uol C."/>
        </authorList>
    </citation>
    <scope>NUCLEOTIDE SEQUENCE</scope>
</reference>
<sequence length="809" mass="88306">MPDAGELDPFEYELNATDILFPDGLDDLQRKVGLGGGGCWWIDPSQTPVELDKNGNIDEGAIMDVEAEAHAWLRRSFDHNPEFRDEKYHLLSRLNELARLKGLVEEAELRHQTNGDQNYEAPCDKQLYHSTLNLAGDHGVPESQSQIQNGTQNLVPTDIRRSMEGSIARANLEGTYALRDSEQAVNYSRRDSRYRIPIQEIFSDPPPPVSPSPYSYPQAPNEKVFPKNPAISRPFARLSGLPQIHKSHQPPSPHNFPTYSNKNGGNPNGSMIPNATSSPDRVQGNFARKGDMLSRTYSKEQLSVLKGDNSHIPRKDMNLSKSAKYLQPTLTSSLPLSGSDSDVDVSKSLDVSHGKNLLSKSLGDAELQAQLLRAGIKTNASYSSMQSADVFDIARLQESHLRKHSASRTRLNGSSSPLMGSVEDFRRDRSGSADNRSGSNISDIDNLRVSADDGILRRRSPVPKDNLTVSSFEQRQPSAEHLAGLHLSQSRNPSPKPQKNSPRPLNVSYDLDAKEVGKTILLNMDPDIAAKIGPDPNGENIRNLDDGMPPYISQKTVVHTDPSYAPDNGEGDVLGPLNSPSGGYKRTSSNKVTRIDSQRSFEQLEAEIAEECGSPVQKTSVSDLNYRKPGPEPQVSIVSEGDLANGGTEVEVECEQKTKATTENRFLPDPAFSVPNPQPSRPPTASRIPSLSAFSGQNSRLPTPSSNLPSVSARSRPGSSKPSGLPPLSSRLPTSRNSSAESVSGLRQPRAGLTIVRDDRSSSKRSSVTEQQPRTIIIKADRSEASPVRSVTANRWGTRGSADRVGRPN</sequence>
<feature type="compositionally biased region" description="Polar residues" evidence="1">
    <location>
        <begin position="687"/>
        <end position="710"/>
    </location>
</feature>
<dbReference type="Proteomes" id="UP001497525">
    <property type="component" value="Unassembled WGS sequence"/>
</dbReference>
<evidence type="ECO:0000313" key="2">
    <source>
        <dbReference type="EMBL" id="CAL5132870.1"/>
    </source>
</evidence>
<dbReference type="AlphaFoldDB" id="A0AAV2T901"/>
<evidence type="ECO:0000313" key="3">
    <source>
        <dbReference type="Proteomes" id="UP001497525"/>
    </source>
</evidence>
<gene>
    <name evidence="2" type="ORF">CDAUBV1_LOCUS5752</name>
</gene>
<organism evidence="2 3">
    <name type="scientific">Calicophoron daubneyi</name>
    <name type="common">Rumen fluke</name>
    <name type="synonym">Paramphistomum daubneyi</name>
    <dbReference type="NCBI Taxonomy" id="300641"/>
    <lineage>
        <taxon>Eukaryota</taxon>
        <taxon>Metazoa</taxon>
        <taxon>Spiralia</taxon>
        <taxon>Lophotrochozoa</taxon>
        <taxon>Platyhelminthes</taxon>
        <taxon>Trematoda</taxon>
        <taxon>Digenea</taxon>
        <taxon>Plagiorchiida</taxon>
        <taxon>Pronocephalata</taxon>
        <taxon>Paramphistomoidea</taxon>
        <taxon>Paramphistomidae</taxon>
        <taxon>Calicophoron</taxon>
    </lineage>
</organism>
<feature type="compositionally biased region" description="Low complexity" evidence="1">
    <location>
        <begin position="712"/>
        <end position="739"/>
    </location>
</feature>
<protein>
    <submittedName>
        <fullName evidence="2">Uncharacterized protein</fullName>
    </submittedName>
</protein>
<accession>A0AAV2T901</accession>
<proteinExistence type="predicted"/>
<feature type="compositionally biased region" description="Polar residues" evidence="1">
    <location>
        <begin position="487"/>
        <end position="503"/>
    </location>
</feature>